<protein>
    <recommendedName>
        <fullName evidence="2">DUF3244 domain-containing protein</fullName>
    </recommendedName>
</protein>
<accession>A0A645GNY6</accession>
<sequence>MEAHHDDSILELFVDNYTGSVTMHILSSSLCITVGINETGYVTMDISQLPEGSYTLQVVIGSAIFEGDFEL</sequence>
<reference evidence="1" key="1">
    <citation type="submission" date="2019-08" db="EMBL/GenBank/DDBJ databases">
        <authorList>
            <person name="Kucharzyk K."/>
            <person name="Murdoch R.W."/>
            <person name="Higgins S."/>
            <person name="Loffler F."/>
        </authorList>
    </citation>
    <scope>NUCLEOTIDE SEQUENCE</scope>
</reference>
<evidence type="ECO:0008006" key="2">
    <source>
        <dbReference type="Google" id="ProtNLM"/>
    </source>
</evidence>
<proteinExistence type="predicted"/>
<comment type="caution">
    <text evidence="1">The sequence shown here is derived from an EMBL/GenBank/DDBJ whole genome shotgun (WGS) entry which is preliminary data.</text>
</comment>
<organism evidence="1">
    <name type="scientific">bioreactor metagenome</name>
    <dbReference type="NCBI Taxonomy" id="1076179"/>
    <lineage>
        <taxon>unclassified sequences</taxon>
        <taxon>metagenomes</taxon>
        <taxon>ecological metagenomes</taxon>
    </lineage>
</organism>
<name>A0A645GNY6_9ZZZZ</name>
<dbReference type="EMBL" id="VSSQ01078716">
    <property type="protein sequence ID" value="MPN28425.1"/>
    <property type="molecule type" value="Genomic_DNA"/>
</dbReference>
<dbReference type="AlphaFoldDB" id="A0A645GNY6"/>
<evidence type="ECO:0000313" key="1">
    <source>
        <dbReference type="EMBL" id="MPN28425.1"/>
    </source>
</evidence>
<gene>
    <name evidence="1" type="ORF">SDC9_175866</name>
</gene>